<evidence type="ECO:0000256" key="1">
    <source>
        <dbReference type="ARBA" id="ARBA00009211"/>
    </source>
</evidence>
<dbReference type="InterPro" id="IPR036070">
    <property type="entry name" value="Nop_dom_sf"/>
</dbReference>
<dbReference type="GO" id="GO:0031428">
    <property type="term" value="C:box C/D methylation guide snoRNP complex"/>
    <property type="evidence" value="ECO:0007669"/>
    <property type="project" value="InterPro"/>
</dbReference>
<dbReference type="SMART" id="SM00931">
    <property type="entry name" value="NOSIC"/>
    <property type="match status" value="1"/>
</dbReference>
<keyword evidence="4" id="KW-1185">Reference proteome</keyword>
<gene>
    <name evidence="3" type="ORF">DM860_012229</name>
</gene>
<dbReference type="Proteomes" id="UP000249390">
    <property type="component" value="Unassembled WGS sequence"/>
</dbReference>
<protein>
    <recommendedName>
        <fullName evidence="2">NOSIC domain-containing protein</fullName>
    </recommendedName>
</protein>
<dbReference type="InterPro" id="IPR045056">
    <property type="entry name" value="Nop56/Nop58"/>
</dbReference>
<accession>A0A328E6H4</accession>
<dbReference type="AlphaFoldDB" id="A0A328E6H4"/>
<feature type="domain" description="NOSIC" evidence="2">
    <location>
        <begin position="10"/>
        <end position="62"/>
    </location>
</feature>
<dbReference type="PANTHER" id="PTHR10894:SF0">
    <property type="entry name" value="NUCLEOLAR PROTEIN 56"/>
    <property type="match status" value="1"/>
</dbReference>
<dbReference type="PANTHER" id="PTHR10894">
    <property type="entry name" value="NUCLEOLAR PROTEIN 5 NUCLEOLAR PROTEIN NOP5 NOP58"/>
    <property type="match status" value="1"/>
</dbReference>
<dbReference type="InterPro" id="IPR012976">
    <property type="entry name" value="NOSIC"/>
</dbReference>
<dbReference type="SUPFAM" id="SSF89124">
    <property type="entry name" value="Nop domain"/>
    <property type="match status" value="1"/>
</dbReference>
<comment type="similarity">
    <text evidence="1">Belongs to the NOP5/NOP56 family.</text>
</comment>
<organism evidence="3 4">
    <name type="scientific">Cuscuta australis</name>
    <dbReference type="NCBI Taxonomy" id="267555"/>
    <lineage>
        <taxon>Eukaryota</taxon>
        <taxon>Viridiplantae</taxon>
        <taxon>Streptophyta</taxon>
        <taxon>Embryophyta</taxon>
        <taxon>Tracheophyta</taxon>
        <taxon>Spermatophyta</taxon>
        <taxon>Magnoliopsida</taxon>
        <taxon>eudicotyledons</taxon>
        <taxon>Gunneridae</taxon>
        <taxon>Pentapetalae</taxon>
        <taxon>asterids</taxon>
        <taxon>lamiids</taxon>
        <taxon>Solanales</taxon>
        <taxon>Convolvulaceae</taxon>
        <taxon>Cuscuteae</taxon>
        <taxon>Cuscuta</taxon>
        <taxon>Cuscuta subgen. Grammica</taxon>
        <taxon>Cuscuta sect. Cleistogrammica</taxon>
    </lineage>
</organism>
<dbReference type="Pfam" id="PF01798">
    <property type="entry name" value="Nop"/>
    <property type="match status" value="1"/>
</dbReference>
<evidence type="ECO:0000313" key="4">
    <source>
        <dbReference type="Proteomes" id="UP000249390"/>
    </source>
</evidence>
<evidence type="ECO:0000259" key="2">
    <source>
        <dbReference type="SMART" id="SM00931"/>
    </source>
</evidence>
<proteinExistence type="inferred from homology"/>
<sequence length="130" mass="14638">MCNTNGNDNMIIQAILILYTFNKDFNSMGIRLKERFGCHFHELVKLVDNGYLYARVIKVIDYKSMLTDNHISTLATLADILGDEDKVKAVVDTAKASMGHDLSPIDIMNIQRFPNLGQTSMSIENNIIIT</sequence>
<dbReference type="Gene3D" id="1.10.287.4070">
    <property type="match status" value="1"/>
</dbReference>
<comment type="caution">
    <text evidence="3">The sequence shown here is derived from an EMBL/GenBank/DDBJ whole genome shotgun (WGS) entry which is preliminary data.</text>
</comment>
<dbReference type="EMBL" id="NQVE01000018">
    <property type="protein sequence ID" value="RAL53614.1"/>
    <property type="molecule type" value="Genomic_DNA"/>
</dbReference>
<dbReference type="InterPro" id="IPR002687">
    <property type="entry name" value="Nop_dom"/>
</dbReference>
<evidence type="ECO:0000313" key="3">
    <source>
        <dbReference type="EMBL" id="RAL53614.1"/>
    </source>
</evidence>
<name>A0A328E6H4_9ASTE</name>
<dbReference type="GO" id="GO:0032040">
    <property type="term" value="C:small-subunit processome"/>
    <property type="evidence" value="ECO:0007669"/>
    <property type="project" value="InterPro"/>
</dbReference>
<reference evidence="3 4" key="1">
    <citation type="submission" date="2018-06" db="EMBL/GenBank/DDBJ databases">
        <title>The Genome of Cuscuta australis (Dodder) Provides Insight into the Evolution of Plant Parasitism.</title>
        <authorList>
            <person name="Liu H."/>
        </authorList>
    </citation>
    <scope>NUCLEOTIDE SEQUENCE [LARGE SCALE GENOMIC DNA]</scope>
    <source>
        <strain evidence="4">cv. Yunnan</strain>
        <tissue evidence="3">Vines</tissue>
    </source>
</reference>
<dbReference type="GO" id="GO:0030515">
    <property type="term" value="F:snoRNA binding"/>
    <property type="evidence" value="ECO:0007669"/>
    <property type="project" value="InterPro"/>
</dbReference>